<evidence type="ECO:0000256" key="4">
    <source>
        <dbReference type="SAM" id="Phobius"/>
    </source>
</evidence>
<evidence type="ECO:0000313" key="6">
    <source>
        <dbReference type="EMBL" id="TFC07606.1"/>
    </source>
</evidence>
<keyword evidence="2 3" id="KW-0067">ATP-binding</keyword>
<reference evidence="6 7" key="1">
    <citation type="submission" date="2019-03" db="EMBL/GenBank/DDBJ databases">
        <title>Genomics of glacier-inhabiting Cryobacterium strains.</title>
        <authorList>
            <person name="Liu Q."/>
            <person name="Xin Y.-H."/>
        </authorList>
    </citation>
    <scope>NUCLEOTIDE SEQUENCE [LARGE SCALE GENOMIC DNA]</scope>
    <source>
        <strain evidence="6 7">RHLT2-21</strain>
    </source>
</reference>
<sequence length="995" mass="103108">MFRPEDPLILPARPVDPPSPGFPLIASAAPVVVAVAIWMFTGSAFVLLFAVLGPVIAVGSMVDGRRTRRRTRIRADETHRAALAALRVKVEQRRTALVRAAWGRTPSAAGILQDPGGTVHWSARPAAPVLVSLGSGDVTSGLRLEGADPDDEPGIRALAATLTGAPITADLHDGVGIVAAPALGRAMARGLLVQAAAVLPPGPVGLAALPPGHWAWATSLPHAAARSPDRLITVCDSETPAGVPTGSRPLIALGRCLEELPTGCDTIVRAHGPTRAEIVRSPVHPAGLRFRPELVTRDQAAGFAVRLGERARTAGLIGRYGPVPASVTLAELAEADPAAVLPRSPGTAAGSSRPPGLAGVIGIGEQGRVTLDLVAAGPHAVVGGTTGSGKSELLVTWVAAMAAAHPHDAVTFLLIDFKGGAAFRPLVALPHCVGLITDLDGRQAARALASLAAELRHRERAMRAAGARDITELNSAGPRSNPLPRLVIVVDEFATMLTAFPELHALFLDIAARGRSLGVHLILCTQRPNGVVRDALLANCNLRVSLRVNNRADSQAVLGTDAAAALPAAVPGRCLISALEGDPLLCQVATTTEADLRAIVGRCGENRRGAEPNPRRPWLDPLPRRVTRNDLARVETAATTTTTTREPGGPATGVLLGLLDEPEHQRYRVARYDPERDGHLLVVGAGHAGKSTVLASVAAQYSHSGMAAVLAPPPDVESVWDTLAQARACLDAGSREARLVLLDDFDSVYARWGDEHRAAALERLTSLLRDGPAAGLVIVVAVQHLSGALQALPSFCQSRLVLRMPDAGAHVAAGADPALFDAAVPPGGGCWNGARIQLLQPEPGAVRSSPGRGPAAAAGDTAVGHAAAGDTLAGHRSLLVVAASPARTIAALTSARAGEIIDLSANVSAEAGRLRVLADDGAVLVGDTDTWQAHWSLLGLLRPHTAIVFDGCGLADFRAISRRRDLPPPLAPGRCRVWVLRPDGAVVRATLPAPG</sequence>
<dbReference type="PANTHER" id="PTHR22683:SF1">
    <property type="entry name" value="TYPE VII SECRETION SYSTEM PROTEIN ESSC"/>
    <property type="match status" value="1"/>
</dbReference>
<keyword evidence="4" id="KW-0472">Membrane</keyword>
<keyword evidence="1 3" id="KW-0547">Nucleotide-binding</keyword>
<dbReference type="InterPro" id="IPR050206">
    <property type="entry name" value="FtsK/SpoIIIE/SftA"/>
</dbReference>
<gene>
    <name evidence="6" type="ORF">E3O32_01300</name>
</gene>
<dbReference type="AlphaFoldDB" id="A0A4R8WEB8"/>
<dbReference type="PANTHER" id="PTHR22683">
    <property type="entry name" value="SPORULATION PROTEIN RELATED"/>
    <property type="match status" value="1"/>
</dbReference>
<name>A0A4R8WEB8_9MICO</name>
<accession>A0A4R8WEB8</accession>
<dbReference type="InterPro" id="IPR027417">
    <property type="entry name" value="P-loop_NTPase"/>
</dbReference>
<dbReference type="SUPFAM" id="SSF52540">
    <property type="entry name" value="P-loop containing nucleoside triphosphate hydrolases"/>
    <property type="match status" value="2"/>
</dbReference>
<feature type="domain" description="FtsK" evidence="5">
    <location>
        <begin position="366"/>
        <end position="555"/>
    </location>
</feature>
<dbReference type="InterPro" id="IPR003593">
    <property type="entry name" value="AAA+_ATPase"/>
</dbReference>
<feature type="binding site" evidence="3">
    <location>
        <begin position="384"/>
        <end position="391"/>
    </location>
    <ligand>
        <name>ATP</name>
        <dbReference type="ChEBI" id="CHEBI:30616"/>
    </ligand>
</feature>
<evidence type="ECO:0000256" key="2">
    <source>
        <dbReference type="ARBA" id="ARBA00022840"/>
    </source>
</evidence>
<keyword evidence="7" id="KW-1185">Reference proteome</keyword>
<evidence type="ECO:0000256" key="1">
    <source>
        <dbReference type="ARBA" id="ARBA00022741"/>
    </source>
</evidence>
<feature type="transmembrane region" description="Helical" evidence="4">
    <location>
        <begin position="46"/>
        <end position="64"/>
    </location>
</feature>
<dbReference type="GO" id="GO:0005524">
    <property type="term" value="F:ATP binding"/>
    <property type="evidence" value="ECO:0007669"/>
    <property type="project" value="UniProtKB-UniRule"/>
</dbReference>
<proteinExistence type="predicted"/>
<dbReference type="Gene3D" id="3.40.50.300">
    <property type="entry name" value="P-loop containing nucleotide triphosphate hydrolases"/>
    <property type="match status" value="3"/>
</dbReference>
<dbReference type="RefSeq" id="WP_134506236.1">
    <property type="nucleotide sequence ID" value="NZ_SOFM01000006.1"/>
</dbReference>
<dbReference type="EMBL" id="SOFM01000006">
    <property type="protein sequence ID" value="TFC07606.1"/>
    <property type="molecule type" value="Genomic_DNA"/>
</dbReference>
<dbReference type="SMART" id="SM00382">
    <property type="entry name" value="AAA"/>
    <property type="match status" value="2"/>
</dbReference>
<keyword evidence="4" id="KW-0812">Transmembrane</keyword>
<dbReference type="PROSITE" id="PS50901">
    <property type="entry name" value="FTSK"/>
    <property type="match status" value="1"/>
</dbReference>
<dbReference type="Pfam" id="PF01580">
    <property type="entry name" value="FtsK_SpoIIIE"/>
    <property type="match status" value="1"/>
</dbReference>
<keyword evidence="4" id="KW-1133">Transmembrane helix</keyword>
<dbReference type="Proteomes" id="UP000297643">
    <property type="component" value="Unassembled WGS sequence"/>
</dbReference>
<evidence type="ECO:0000259" key="5">
    <source>
        <dbReference type="PROSITE" id="PS50901"/>
    </source>
</evidence>
<evidence type="ECO:0000313" key="7">
    <source>
        <dbReference type="Proteomes" id="UP000297643"/>
    </source>
</evidence>
<organism evidence="6 7">
    <name type="scientific">Cryobacterium mannosilyticum</name>
    <dbReference type="NCBI Taxonomy" id="1259190"/>
    <lineage>
        <taxon>Bacteria</taxon>
        <taxon>Bacillati</taxon>
        <taxon>Actinomycetota</taxon>
        <taxon>Actinomycetes</taxon>
        <taxon>Micrococcales</taxon>
        <taxon>Microbacteriaceae</taxon>
        <taxon>Cryobacterium</taxon>
    </lineage>
</organism>
<dbReference type="GO" id="GO:0003677">
    <property type="term" value="F:DNA binding"/>
    <property type="evidence" value="ECO:0007669"/>
    <property type="project" value="InterPro"/>
</dbReference>
<evidence type="ECO:0000256" key="3">
    <source>
        <dbReference type="PROSITE-ProRule" id="PRU00289"/>
    </source>
</evidence>
<feature type="transmembrane region" description="Helical" evidence="4">
    <location>
        <begin position="21"/>
        <end position="40"/>
    </location>
</feature>
<comment type="caution">
    <text evidence="6">The sequence shown here is derived from an EMBL/GenBank/DDBJ whole genome shotgun (WGS) entry which is preliminary data.</text>
</comment>
<protein>
    <recommendedName>
        <fullName evidence="5">FtsK domain-containing protein</fullName>
    </recommendedName>
</protein>
<dbReference type="InterPro" id="IPR002543">
    <property type="entry name" value="FtsK_dom"/>
</dbReference>
<dbReference type="CDD" id="cd01127">
    <property type="entry name" value="TrwB_TraG_TraD_VirD4"/>
    <property type="match status" value="1"/>
</dbReference>
<dbReference type="CDD" id="cd01120">
    <property type="entry name" value="RecA-like_superfamily"/>
    <property type="match status" value="1"/>
</dbReference>